<dbReference type="Proteomes" id="UP001164286">
    <property type="component" value="Unassembled WGS sequence"/>
</dbReference>
<gene>
    <name evidence="2" type="ORF">MKK02DRAFT_16765</name>
</gene>
<feature type="compositionally biased region" description="Polar residues" evidence="1">
    <location>
        <begin position="314"/>
        <end position="325"/>
    </location>
</feature>
<feature type="compositionally biased region" description="Polar residues" evidence="1">
    <location>
        <begin position="43"/>
        <end position="52"/>
    </location>
</feature>
<dbReference type="EMBL" id="JAKWFO010000007">
    <property type="protein sequence ID" value="KAI9634421.1"/>
    <property type="molecule type" value="Genomic_DNA"/>
</dbReference>
<evidence type="ECO:0000256" key="1">
    <source>
        <dbReference type="SAM" id="MobiDB-lite"/>
    </source>
</evidence>
<accession>A0AA38H7X6</accession>
<dbReference type="AlphaFoldDB" id="A0AA38H7X6"/>
<keyword evidence="3" id="KW-1185">Reference proteome</keyword>
<feature type="region of interest" description="Disordered" evidence="1">
    <location>
        <begin position="307"/>
        <end position="339"/>
    </location>
</feature>
<proteinExistence type="predicted"/>
<dbReference type="RefSeq" id="XP_052944198.1">
    <property type="nucleotide sequence ID" value="XM_053085683.1"/>
</dbReference>
<sequence>MAPYQQQGAAAVSYPTSSLPLPKALRHNRSFACLANLLGLASTSDADGSEQNGHGEEDGEEDEDETGDVDEDSLLWDAQTALIAHQPALAIQHYTIAALPPYRSSPACLALGNLLTRGSGLAPAPQSPSEQTSRFTAAEKGKGRAYSFGPMSPTMQTGPKSPEARRGSAPPPTSPSQSAVSRFMGFVWPTSPPERPAPASPPERTYTDLVASGWTIPKEGKRAVRDVEGMGVAGGWFVLGLGWIVDGQMALGVIAEGEEVIASQERLAVPDEADSDALVMGSKKGKARLSPIIPPVELVVRIAGVATPGETEGNAESSSEGTTLKTPPHEQEDGETREENEKTIKLIYDLLQPLLRLYRNGHIQSSDPVYLPPINYSQLPTCLRPQGDLQKRRNVWSLGGRVLKQLLGLKIMRAGMNDRRGLVRRRKGVEVMARYILAMTGPSAESEAHYRQIISLGHSGLEYPDEIVRHAAKHLDIINSPPVDTPPLTPYTSRRPEYPFPHMAPSPDFLKAPKRSFTSPSRIKPSQTRVSRHVQQASISSIRTTCSTRIMGTSIKSFPSIPSLAEASSKVEVNAVANSDGAVRAVDTLRRVHAQSSRDKFSPPSSPPIASPDPEAADEANAMATPIIVSHPGASPTKAAAARPPIPTIRTVASTPTFGSLRQSPHIPNSSGHLTPRPFDNLHADINTTIDPALAAAELASTLTRRVKCGVCRTEGINFPECRRCGIVFCSRECRVGADKAGDGKRHVCGAWEGRRGLCVPERVDGRQARTAEAPRQVMAC</sequence>
<feature type="region of interest" description="Disordered" evidence="1">
    <location>
        <begin position="478"/>
        <end position="506"/>
    </location>
</feature>
<feature type="region of interest" description="Disordered" evidence="1">
    <location>
        <begin position="518"/>
        <end position="537"/>
    </location>
</feature>
<feature type="region of interest" description="Disordered" evidence="1">
    <location>
        <begin position="186"/>
        <end position="205"/>
    </location>
</feature>
<organism evidence="2 3">
    <name type="scientific">Dioszegia hungarica</name>
    <dbReference type="NCBI Taxonomy" id="4972"/>
    <lineage>
        <taxon>Eukaryota</taxon>
        <taxon>Fungi</taxon>
        <taxon>Dikarya</taxon>
        <taxon>Basidiomycota</taxon>
        <taxon>Agaricomycotina</taxon>
        <taxon>Tremellomycetes</taxon>
        <taxon>Tremellales</taxon>
        <taxon>Bulleribasidiaceae</taxon>
        <taxon>Dioszegia</taxon>
    </lineage>
</organism>
<protein>
    <submittedName>
        <fullName evidence="2">Uncharacterized protein</fullName>
    </submittedName>
</protein>
<feature type="region of interest" description="Disordered" evidence="1">
    <location>
        <begin position="119"/>
        <end position="179"/>
    </location>
</feature>
<reference evidence="2" key="1">
    <citation type="journal article" date="2022" name="G3 (Bethesda)">
        <title>High quality genome of the basidiomycete yeast Dioszegia hungarica PDD-24b-2 isolated from cloud water.</title>
        <authorList>
            <person name="Jarrige D."/>
            <person name="Haridas S."/>
            <person name="Bleykasten-Grosshans C."/>
            <person name="Joly M."/>
            <person name="Nadalig T."/>
            <person name="Sancelme M."/>
            <person name="Vuilleumier S."/>
            <person name="Grigoriev I.V."/>
            <person name="Amato P."/>
            <person name="Bringel F."/>
        </authorList>
    </citation>
    <scope>NUCLEOTIDE SEQUENCE</scope>
    <source>
        <strain evidence="2">PDD-24b-2</strain>
    </source>
</reference>
<evidence type="ECO:0000313" key="2">
    <source>
        <dbReference type="EMBL" id="KAI9634421.1"/>
    </source>
</evidence>
<evidence type="ECO:0000313" key="3">
    <source>
        <dbReference type="Proteomes" id="UP001164286"/>
    </source>
</evidence>
<dbReference type="GeneID" id="77724884"/>
<feature type="region of interest" description="Disordered" evidence="1">
    <location>
        <begin position="43"/>
        <end position="69"/>
    </location>
</feature>
<feature type="region of interest" description="Disordered" evidence="1">
    <location>
        <begin position="593"/>
        <end position="617"/>
    </location>
</feature>
<feature type="compositionally biased region" description="Pro residues" evidence="1">
    <location>
        <begin position="190"/>
        <end position="201"/>
    </location>
</feature>
<feature type="compositionally biased region" description="Acidic residues" evidence="1">
    <location>
        <begin position="57"/>
        <end position="69"/>
    </location>
</feature>
<comment type="caution">
    <text evidence="2">The sequence shown here is derived from an EMBL/GenBank/DDBJ whole genome shotgun (WGS) entry which is preliminary data.</text>
</comment>
<name>A0AA38H7X6_9TREE</name>